<feature type="signal peptide" evidence="1">
    <location>
        <begin position="1"/>
        <end position="20"/>
    </location>
</feature>
<feature type="domain" description="Beta-lactamase-related" evidence="2">
    <location>
        <begin position="40"/>
        <end position="332"/>
    </location>
</feature>
<dbReference type="Pfam" id="PF00144">
    <property type="entry name" value="Beta-lactamase"/>
    <property type="match status" value="1"/>
</dbReference>
<dbReference type="InterPro" id="IPR050789">
    <property type="entry name" value="Diverse_Enzym_Activities"/>
</dbReference>
<dbReference type="KEGG" id="kko:Kkor_1755"/>
<dbReference type="InterPro" id="IPR012338">
    <property type="entry name" value="Beta-lactam/transpept-like"/>
</dbReference>
<sequence length="478" mass="53324">MFIKHTLALACMICTTACSASSNPAKTQASTQDFTAPPQVQKIVKHYAETAKIPGVAVAYIKDGKTQWVSLYGEASEENPVKETTLFNVASLTKPVFSMLTLQLVEEGKLTLDESLSQYWVDPDVKSDPRHNELTARLVLSHQTGFPNWRRDKPLAFMFSPGERHEYSGEGFDYLRKAVEVNTDMTMPKLMTDYITKPLAMNNTYFGWQPDKDASIATRYDEAAQEIEHKPFYKDSYSAACCTLTTINDYSKFIAWVGQGAGLSDELLSDVQTLQSQHDNPVEYYGLGWRLIKLPETTYLMHDGREPGVRAFATVAPETGEGLVILTNSSNGELLYRPLIESTLSVQNDYLAQTDKDAWVYLTSVPKEVQPRMIQFIAKSPSFVSKALYAANEAVFTQSGLQDKNSSTLKKKAENQIDNYVLGMVDGKYDGQTFINIMSALSQSLDDTVLLKHDLNEVVTVDGWVALLKQTTEASKVK</sequence>
<dbReference type="SUPFAM" id="SSF56601">
    <property type="entry name" value="beta-lactamase/transpeptidase-like"/>
    <property type="match status" value="1"/>
</dbReference>
<dbReference type="AlphaFoldDB" id="C7RD25"/>
<dbReference type="Proteomes" id="UP000001231">
    <property type="component" value="Chromosome"/>
</dbReference>
<accession>C7RD25</accession>
<dbReference type="PANTHER" id="PTHR43283:SF18">
    <property type="match status" value="1"/>
</dbReference>
<protein>
    <submittedName>
        <fullName evidence="3">Beta-lactamase</fullName>
    </submittedName>
</protein>
<dbReference type="PANTHER" id="PTHR43283">
    <property type="entry name" value="BETA-LACTAMASE-RELATED"/>
    <property type="match status" value="1"/>
</dbReference>
<gene>
    <name evidence="3" type="ordered locus">Kkor_1755</name>
</gene>
<keyword evidence="1" id="KW-0732">Signal</keyword>
<name>C7RD25_KANKD</name>
<keyword evidence="4" id="KW-1185">Reference proteome</keyword>
<reference evidence="3 4" key="1">
    <citation type="journal article" date="2009" name="Stand. Genomic Sci.">
        <title>Complete genome sequence of Kangiella koreensis type strain (SW-125).</title>
        <authorList>
            <person name="Han C."/>
            <person name="Sikorski J."/>
            <person name="Lapidus A."/>
            <person name="Nolan M."/>
            <person name="Glavina Del Rio T."/>
            <person name="Tice H."/>
            <person name="Cheng J.F."/>
            <person name="Lucas S."/>
            <person name="Chen F."/>
            <person name="Copeland A."/>
            <person name="Ivanova N."/>
            <person name="Mavromatis K."/>
            <person name="Ovchinnikova G."/>
            <person name="Pati A."/>
            <person name="Bruce D."/>
            <person name="Goodwin L."/>
            <person name="Pitluck S."/>
            <person name="Chen A."/>
            <person name="Palaniappan K."/>
            <person name="Land M."/>
            <person name="Hauser L."/>
            <person name="Chang Y.J."/>
            <person name="Jeffries C.D."/>
            <person name="Chain P."/>
            <person name="Saunders E."/>
            <person name="Brettin T."/>
            <person name="Goker M."/>
            <person name="Tindall B.J."/>
            <person name="Bristow J."/>
            <person name="Eisen J.A."/>
            <person name="Markowitz V."/>
            <person name="Hugenholtz P."/>
            <person name="Kyrpides N.C."/>
            <person name="Klenk H.P."/>
            <person name="Detter J.C."/>
        </authorList>
    </citation>
    <scope>NUCLEOTIDE SEQUENCE [LARGE SCALE GENOMIC DNA]</scope>
    <source>
        <strain evidence="4">DSM 16069 / KCTC 12182 / SW-125</strain>
    </source>
</reference>
<dbReference type="STRING" id="523791.Kkor_1755"/>
<dbReference type="Gene3D" id="3.40.710.10">
    <property type="entry name" value="DD-peptidase/beta-lactamase superfamily"/>
    <property type="match status" value="1"/>
</dbReference>
<dbReference type="InParanoid" id="C7RD25"/>
<evidence type="ECO:0000256" key="1">
    <source>
        <dbReference type="SAM" id="SignalP"/>
    </source>
</evidence>
<dbReference type="HOGENOM" id="CLU_020027_8_3_6"/>
<dbReference type="InterPro" id="IPR001466">
    <property type="entry name" value="Beta-lactam-related"/>
</dbReference>
<proteinExistence type="predicted"/>
<dbReference type="OrthoDB" id="119951at2"/>
<dbReference type="EMBL" id="CP001707">
    <property type="protein sequence ID" value="ACV27167.1"/>
    <property type="molecule type" value="Genomic_DNA"/>
</dbReference>
<feature type="chain" id="PRO_5002982424" evidence="1">
    <location>
        <begin position="21"/>
        <end position="478"/>
    </location>
</feature>
<organism evidence="3 4">
    <name type="scientific">Kangiella koreensis (strain DSM 16069 / JCM 12317 / KCTC 12182 / SW-125)</name>
    <dbReference type="NCBI Taxonomy" id="523791"/>
    <lineage>
        <taxon>Bacteria</taxon>
        <taxon>Pseudomonadati</taxon>
        <taxon>Pseudomonadota</taxon>
        <taxon>Gammaproteobacteria</taxon>
        <taxon>Kangiellales</taxon>
        <taxon>Kangiellaceae</taxon>
        <taxon>Kangiella</taxon>
    </lineage>
</organism>
<evidence type="ECO:0000313" key="4">
    <source>
        <dbReference type="Proteomes" id="UP000001231"/>
    </source>
</evidence>
<evidence type="ECO:0000313" key="3">
    <source>
        <dbReference type="EMBL" id="ACV27167.1"/>
    </source>
</evidence>
<dbReference type="eggNOG" id="COG1680">
    <property type="taxonomic scope" value="Bacteria"/>
</dbReference>
<dbReference type="RefSeq" id="WP_015780773.1">
    <property type="nucleotide sequence ID" value="NC_013166.1"/>
</dbReference>
<evidence type="ECO:0000259" key="2">
    <source>
        <dbReference type="Pfam" id="PF00144"/>
    </source>
</evidence>